<dbReference type="GO" id="GO:0003676">
    <property type="term" value="F:nucleic acid binding"/>
    <property type="evidence" value="ECO:0007669"/>
    <property type="project" value="InterPro"/>
</dbReference>
<dbReference type="OrthoDB" id="8068264at2759"/>
<organism evidence="4 5">
    <name type="scientific">Actinidia rufa</name>
    <dbReference type="NCBI Taxonomy" id="165716"/>
    <lineage>
        <taxon>Eukaryota</taxon>
        <taxon>Viridiplantae</taxon>
        <taxon>Streptophyta</taxon>
        <taxon>Embryophyta</taxon>
        <taxon>Tracheophyta</taxon>
        <taxon>Spermatophyta</taxon>
        <taxon>Magnoliopsida</taxon>
        <taxon>eudicotyledons</taxon>
        <taxon>Gunneridae</taxon>
        <taxon>Pentapetalae</taxon>
        <taxon>asterids</taxon>
        <taxon>Ericales</taxon>
        <taxon>Actinidiaceae</taxon>
        <taxon>Actinidia</taxon>
    </lineage>
</organism>
<dbReference type="AlphaFoldDB" id="A0A7J0DSQ2"/>
<protein>
    <recommendedName>
        <fullName evidence="3">CCHC-type domain-containing protein</fullName>
    </recommendedName>
</protein>
<keyword evidence="5" id="KW-1185">Reference proteome</keyword>
<reference evidence="5" key="1">
    <citation type="submission" date="2019-07" db="EMBL/GenBank/DDBJ databases">
        <title>De Novo Assembly of kiwifruit Actinidia rufa.</title>
        <authorList>
            <person name="Sugita-Konishi S."/>
            <person name="Sato K."/>
            <person name="Mori E."/>
            <person name="Abe Y."/>
            <person name="Kisaki G."/>
            <person name="Hamano K."/>
            <person name="Suezawa K."/>
            <person name="Otani M."/>
            <person name="Fukuda T."/>
            <person name="Manabe T."/>
            <person name="Gomi K."/>
            <person name="Tabuchi M."/>
            <person name="Akimitsu K."/>
            <person name="Kataoka I."/>
        </authorList>
    </citation>
    <scope>NUCLEOTIDE SEQUENCE [LARGE SCALE GENOMIC DNA]</scope>
    <source>
        <strain evidence="5">cv. Fuchu</strain>
    </source>
</reference>
<sequence>MTVSRFQQGLNDDLRKELIMRQVTTLDEAYIFIQNYELFNKPSFVRRFENQGKPRSPFPSPQSRSTPITTPISKDNKEKGILTKFPRMKSGPKCYKCHGFGHMAAQCCNRTLFVDSQGQDHEGDDIEEQLYEPNPENFHKSDQDCAEGVTTLGVVRCALTQPKEDDDWQRSAIFHTCMKYGEKDCKVIIDSGSCINAVSSTVTCLDLKPVSHPRLYHVSWVDTSSISIKERCIFPIQILF</sequence>
<evidence type="ECO:0000256" key="2">
    <source>
        <dbReference type="SAM" id="MobiDB-lite"/>
    </source>
</evidence>
<evidence type="ECO:0000256" key="1">
    <source>
        <dbReference type="PROSITE-ProRule" id="PRU00047"/>
    </source>
</evidence>
<keyword evidence="1" id="KW-0479">Metal-binding</keyword>
<keyword evidence="1" id="KW-0862">Zinc</keyword>
<dbReference type="GO" id="GO:0008270">
    <property type="term" value="F:zinc ion binding"/>
    <property type="evidence" value="ECO:0007669"/>
    <property type="project" value="UniProtKB-KW"/>
</dbReference>
<evidence type="ECO:0000259" key="3">
    <source>
        <dbReference type="PROSITE" id="PS50158"/>
    </source>
</evidence>
<proteinExistence type="predicted"/>
<dbReference type="PANTHER" id="PTHR35046">
    <property type="entry name" value="ZINC KNUCKLE (CCHC-TYPE) FAMILY PROTEIN"/>
    <property type="match status" value="1"/>
</dbReference>
<dbReference type="PROSITE" id="PS50158">
    <property type="entry name" value="ZF_CCHC"/>
    <property type="match status" value="1"/>
</dbReference>
<dbReference type="Proteomes" id="UP000585474">
    <property type="component" value="Unassembled WGS sequence"/>
</dbReference>
<accession>A0A7J0DSQ2</accession>
<keyword evidence="1" id="KW-0863">Zinc-finger</keyword>
<feature type="region of interest" description="Disordered" evidence="2">
    <location>
        <begin position="49"/>
        <end position="78"/>
    </location>
</feature>
<dbReference type="EMBL" id="BJWL01000384">
    <property type="protein sequence ID" value="GFS41670.1"/>
    <property type="molecule type" value="Genomic_DNA"/>
</dbReference>
<evidence type="ECO:0000313" key="5">
    <source>
        <dbReference type="Proteomes" id="UP000585474"/>
    </source>
</evidence>
<name>A0A7J0DSQ2_9ERIC</name>
<dbReference type="PANTHER" id="PTHR35046:SF9">
    <property type="entry name" value="RNA-DIRECTED DNA POLYMERASE"/>
    <property type="match status" value="1"/>
</dbReference>
<evidence type="ECO:0000313" key="4">
    <source>
        <dbReference type="EMBL" id="GFS41670.1"/>
    </source>
</evidence>
<feature type="domain" description="CCHC-type" evidence="3">
    <location>
        <begin position="93"/>
        <end position="107"/>
    </location>
</feature>
<dbReference type="InterPro" id="IPR001878">
    <property type="entry name" value="Znf_CCHC"/>
</dbReference>
<gene>
    <name evidence="4" type="ORF">Acr_00g0075690</name>
</gene>
<comment type="caution">
    <text evidence="4">The sequence shown here is derived from an EMBL/GenBank/DDBJ whole genome shotgun (WGS) entry which is preliminary data.</text>
</comment>